<dbReference type="Gene3D" id="3.20.20.80">
    <property type="entry name" value="Glycosidases"/>
    <property type="match status" value="1"/>
</dbReference>
<organism evidence="5 6">
    <name type="scientific">Terriglobus aquaticus</name>
    <dbReference type="NCBI Taxonomy" id="940139"/>
    <lineage>
        <taxon>Bacteria</taxon>
        <taxon>Pseudomonadati</taxon>
        <taxon>Acidobacteriota</taxon>
        <taxon>Terriglobia</taxon>
        <taxon>Terriglobales</taxon>
        <taxon>Acidobacteriaceae</taxon>
        <taxon>Terriglobus</taxon>
    </lineage>
</organism>
<dbReference type="SUPFAM" id="SSF53448">
    <property type="entry name" value="Nucleotide-diphospho-sugar transferases"/>
    <property type="match status" value="1"/>
</dbReference>
<feature type="domain" description="GH26" evidence="4">
    <location>
        <begin position="426"/>
        <end position="725"/>
    </location>
</feature>
<evidence type="ECO:0000313" key="6">
    <source>
        <dbReference type="Proteomes" id="UP001634747"/>
    </source>
</evidence>
<keyword evidence="2 3" id="KW-0326">Glycosidase</keyword>
<dbReference type="PANTHER" id="PTHR43685">
    <property type="entry name" value="GLYCOSYLTRANSFERASE"/>
    <property type="match status" value="1"/>
</dbReference>
<dbReference type="InterPro" id="IPR022790">
    <property type="entry name" value="GH26_dom"/>
</dbReference>
<gene>
    <name evidence="5" type="ORF">ACK2TP_02280</name>
</gene>
<accession>A0ABW9KH88</accession>
<dbReference type="InterPro" id="IPR017853">
    <property type="entry name" value="GH"/>
</dbReference>
<evidence type="ECO:0000256" key="2">
    <source>
        <dbReference type="ARBA" id="ARBA00023295"/>
    </source>
</evidence>
<evidence type="ECO:0000256" key="3">
    <source>
        <dbReference type="PROSITE-ProRule" id="PRU01100"/>
    </source>
</evidence>
<evidence type="ECO:0000256" key="1">
    <source>
        <dbReference type="ARBA" id="ARBA00022801"/>
    </source>
</evidence>
<dbReference type="EC" id="2.4.-.-" evidence="5"/>
<sequence length="742" mass="82536">MPSTAAPAGSERPVQPGLISVIIPTFRRYEDLRRAAASSVAQTHPDVEVLVVADGPDPLASEAVRGLGPRLQYFELPHNAGPAAARNFGVQHSRGEWLTFLDDDDTMLPERLARQFAELNPAEPHCMSACRMIYRHGNREDVWPARPLAPGEDLGDYLLIRPSLLGRPGVLSLQSLVMHYSVVRNAPLTDHADHEDWAWLLEAWNYADARVRFLWEPLVTYTIATESTTRSRRANWQDSLDWAMRYRGWLSHTAFNSFLASKVALKAKRAGSWSGLRQVFRLLRGNHPRLLDLLFFFWHMPGAQQRCARCLETISPRLLFAGRAHARFTISVKLKRRPAEKLRKSEDFCSPPWHDRVIAAPVRPPVLSGTAAPHVKSSSAPNRTHPRMKAAILAVGLFAATLGIATPALRRAQGTVPEVNLQDSQPLPRAHYGRRLEPAGNTVLHGAGQTDWASFAAYRNAVAPAQPVVFMTYVDLRDDLPGFFAQLRGTLSTEPALTPQIGLSMNRGQAQLHYESETAAGTDDYSIGQLCNGLQSLHRPVFLRPGYEFNGSWNGYQPTAYVAAFRRIASRVHACAPQTAIVWDWSVDAELDTEAGGNTAPANSRWQAFYPGSSSASDVADSVDWWALNLFTSAGIRSAAAEQFLQAAAASHHPVMIAESSPRGYNVTRSSNVWSDWFAPYFALVHTHPGIRAFCYINWDWSAYPQWSDWGNARIETAPPTLQRQLRNELTRPLYNAALPRS</sequence>
<dbReference type="Pfam" id="PF00535">
    <property type="entry name" value="Glycos_transf_2"/>
    <property type="match status" value="1"/>
</dbReference>
<protein>
    <submittedName>
        <fullName evidence="5">Glycosyltransferase</fullName>
        <ecNumber evidence="5">2.4.-.-</ecNumber>
    </submittedName>
</protein>
<evidence type="ECO:0000313" key="5">
    <source>
        <dbReference type="EMBL" id="MFN2974583.1"/>
    </source>
</evidence>
<comment type="similarity">
    <text evidence="3">Belongs to the glycosyl hydrolase 26 family.</text>
</comment>
<dbReference type="PROSITE" id="PS51764">
    <property type="entry name" value="GH26"/>
    <property type="match status" value="1"/>
</dbReference>
<comment type="caution">
    <text evidence="5">The sequence shown here is derived from an EMBL/GenBank/DDBJ whole genome shotgun (WGS) entry which is preliminary data.</text>
</comment>
<feature type="active site" description="Proton donor" evidence="3">
    <location>
        <position position="548"/>
    </location>
</feature>
<dbReference type="GO" id="GO:0016757">
    <property type="term" value="F:glycosyltransferase activity"/>
    <property type="evidence" value="ECO:0007669"/>
    <property type="project" value="UniProtKB-KW"/>
</dbReference>
<reference evidence="5 6" key="1">
    <citation type="submission" date="2024-12" db="EMBL/GenBank/DDBJ databases">
        <authorList>
            <person name="Lee Y."/>
        </authorList>
    </citation>
    <scope>NUCLEOTIDE SEQUENCE [LARGE SCALE GENOMIC DNA]</scope>
    <source>
        <strain evidence="5 6">03SUJ4</strain>
    </source>
</reference>
<dbReference type="RefSeq" id="WP_409446060.1">
    <property type="nucleotide sequence ID" value="NZ_JBJYXY010000001.1"/>
</dbReference>
<keyword evidence="6" id="KW-1185">Reference proteome</keyword>
<dbReference type="Proteomes" id="UP001634747">
    <property type="component" value="Unassembled WGS sequence"/>
</dbReference>
<dbReference type="EMBL" id="JBJYXY010000001">
    <property type="protein sequence ID" value="MFN2974583.1"/>
    <property type="molecule type" value="Genomic_DNA"/>
</dbReference>
<dbReference type="PANTHER" id="PTHR43685:SF2">
    <property type="entry name" value="GLYCOSYLTRANSFERASE 2-LIKE DOMAIN-CONTAINING PROTEIN"/>
    <property type="match status" value="1"/>
</dbReference>
<dbReference type="CDD" id="cd00761">
    <property type="entry name" value="Glyco_tranf_GTA_type"/>
    <property type="match status" value="1"/>
</dbReference>
<dbReference type="Gene3D" id="3.90.550.10">
    <property type="entry name" value="Spore Coat Polysaccharide Biosynthesis Protein SpsA, Chain A"/>
    <property type="match status" value="1"/>
</dbReference>
<keyword evidence="5" id="KW-0328">Glycosyltransferase</keyword>
<dbReference type="InterPro" id="IPR001173">
    <property type="entry name" value="Glyco_trans_2-like"/>
</dbReference>
<keyword evidence="1 3" id="KW-0378">Hydrolase</keyword>
<dbReference type="InterPro" id="IPR050834">
    <property type="entry name" value="Glycosyltransf_2"/>
</dbReference>
<proteinExistence type="inferred from homology"/>
<dbReference type="InterPro" id="IPR029044">
    <property type="entry name" value="Nucleotide-diphossugar_trans"/>
</dbReference>
<dbReference type="SUPFAM" id="SSF51445">
    <property type="entry name" value="(Trans)glycosidases"/>
    <property type="match status" value="1"/>
</dbReference>
<feature type="active site" description="Nucleophile" evidence="3">
    <location>
        <position position="659"/>
    </location>
</feature>
<keyword evidence="5" id="KW-0808">Transferase</keyword>
<name>A0ABW9KH88_9BACT</name>
<evidence type="ECO:0000259" key="4">
    <source>
        <dbReference type="PROSITE" id="PS51764"/>
    </source>
</evidence>